<feature type="transmembrane region" description="Helical" evidence="1">
    <location>
        <begin position="96"/>
        <end position="119"/>
    </location>
</feature>
<dbReference type="NCBIfam" id="NF041043">
    <property type="entry name" value="BPSS1780_fam"/>
    <property type="match status" value="1"/>
</dbReference>
<feature type="transmembrane region" description="Helical" evidence="1">
    <location>
        <begin position="181"/>
        <end position="206"/>
    </location>
</feature>
<keyword evidence="1" id="KW-0812">Transmembrane</keyword>
<dbReference type="AlphaFoldDB" id="A0A934USS3"/>
<dbReference type="EMBL" id="JAEDAO010000001">
    <property type="protein sequence ID" value="MBK0394028.1"/>
    <property type="molecule type" value="Genomic_DNA"/>
</dbReference>
<dbReference type="RefSeq" id="WP_200788984.1">
    <property type="nucleotide sequence ID" value="NZ_JAEDAO010000001.1"/>
</dbReference>
<accession>A0A934USS3</accession>
<evidence type="ECO:0000313" key="3">
    <source>
        <dbReference type="Proteomes" id="UP000617041"/>
    </source>
</evidence>
<proteinExistence type="predicted"/>
<feature type="transmembrane region" description="Helical" evidence="1">
    <location>
        <begin position="34"/>
        <end position="67"/>
    </location>
</feature>
<keyword evidence="1" id="KW-0472">Membrane</keyword>
<sequence>MKLLVVPPRTGIAWVRLGIQTFARQPLAFSGLFFMYWFSIVLLAMVPVVGLGFALVLVPAGALGFMVATRDAAEGRIALPSRLFAGFRQGRERTRVLLQLGVAHALIILVLVLGVSLLFPMPAQAPEDDPLLLFTPARLVATLVQLPVSILFCYAPALSHWHGVPATKALFFSVVALWRNLGAFVTFGLAWSAVVALAMGVLLVLAKAVGPLGGAFVAGPLLIAVASMMMASTYFTFRDSFTADPAPGTSQPLDGASP</sequence>
<protein>
    <submittedName>
        <fullName evidence="2">Uncharacterized protein</fullName>
    </submittedName>
</protein>
<feature type="transmembrane region" description="Helical" evidence="1">
    <location>
        <begin position="212"/>
        <end position="231"/>
    </location>
</feature>
<dbReference type="Proteomes" id="UP000617041">
    <property type="component" value="Unassembled WGS sequence"/>
</dbReference>
<organism evidence="2 3">
    <name type="scientific">Ramlibacter algicola</name>
    <dbReference type="NCBI Taxonomy" id="2795217"/>
    <lineage>
        <taxon>Bacteria</taxon>
        <taxon>Pseudomonadati</taxon>
        <taxon>Pseudomonadota</taxon>
        <taxon>Betaproteobacteria</taxon>
        <taxon>Burkholderiales</taxon>
        <taxon>Comamonadaceae</taxon>
        <taxon>Ramlibacter</taxon>
    </lineage>
</organism>
<reference evidence="2" key="1">
    <citation type="submission" date="2020-12" db="EMBL/GenBank/DDBJ databases">
        <title>Ramlibacter sp. nov., isolated from a freshwater alga, Cryptomonas.</title>
        <authorList>
            <person name="Kim H.M."/>
            <person name="Jeon C.O."/>
        </authorList>
    </citation>
    <scope>NUCLEOTIDE SEQUENCE</scope>
    <source>
        <strain evidence="2">CrO1</strain>
    </source>
</reference>
<keyword evidence="3" id="KW-1185">Reference proteome</keyword>
<dbReference type="InterPro" id="IPR047798">
    <property type="entry name" value="BPSS1780-like"/>
</dbReference>
<evidence type="ECO:0000313" key="2">
    <source>
        <dbReference type="EMBL" id="MBK0394028.1"/>
    </source>
</evidence>
<evidence type="ECO:0000256" key="1">
    <source>
        <dbReference type="SAM" id="Phobius"/>
    </source>
</evidence>
<name>A0A934USS3_9BURK</name>
<comment type="caution">
    <text evidence="2">The sequence shown here is derived from an EMBL/GenBank/DDBJ whole genome shotgun (WGS) entry which is preliminary data.</text>
</comment>
<keyword evidence="1" id="KW-1133">Transmembrane helix</keyword>
<gene>
    <name evidence="2" type="ORF">I8E28_15610</name>
</gene>
<feature type="transmembrane region" description="Helical" evidence="1">
    <location>
        <begin position="139"/>
        <end position="161"/>
    </location>
</feature>